<name>A0A9D4R869_DREPO</name>
<organism evidence="1 2">
    <name type="scientific">Dreissena polymorpha</name>
    <name type="common">Zebra mussel</name>
    <name type="synonym">Mytilus polymorpha</name>
    <dbReference type="NCBI Taxonomy" id="45954"/>
    <lineage>
        <taxon>Eukaryota</taxon>
        <taxon>Metazoa</taxon>
        <taxon>Spiralia</taxon>
        <taxon>Lophotrochozoa</taxon>
        <taxon>Mollusca</taxon>
        <taxon>Bivalvia</taxon>
        <taxon>Autobranchia</taxon>
        <taxon>Heteroconchia</taxon>
        <taxon>Euheterodonta</taxon>
        <taxon>Imparidentia</taxon>
        <taxon>Neoheterodontei</taxon>
        <taxon>Myida</taxon>
        <taxon>Dreissenoidea</taxon>
        <taxon>Dreissenidae</taxon>
        <taxon>Dreissena</taxon>
    </lineage>
</organism>
<reference evidence="1" key="1">
    <citation type="journal article" date="2019" name="bioRxiv">
        <title>The Genome of the Zebra Mussel, Dreissena polymorpha: A Resource for Invasive Species Research.</title>
        <authorList>
            <person name="McCartney M.A."/>
            <person name="Auch B."/>
            <person name="Kono T."/>
            <person name="Mallez S."/>
            <person name="Zhang Y."/>
            <person name="Obille A."/>
            <person name="Becker A."/>
            <person name="Abrahante J.E."/>
            <person name="Garbe J."/>
            <person name="Badalamenti J.P."/>
            <person name="Herman A."/>
            <person name="Mangelson H."/>
            <person name="Liachko I."/>
            <person name="Sullivan S."/>
            <person name="Sone E.D."/>
            <person name="Koren S."/>
            <person name="Silverstein K.A.T."/>
            <person name="Beckman K.B."/>
            <person name="Gohl D.M."/>
        </authorList>
    </citation>
    <scope>NUCLEOTIDE SEQUENCE</scope>
    <source>
        <strain evidence="1">Duluth1</strain>
        <tissue evidence="1">Whole animal</tissue>
    </source>
</reference>
<gene>
    <name evidence="1" type="ORF">DPMN_100403</name>
</gene>
<evidence type="ECO:0000313" key="1">
    <source>
        <dbReference type="EMBL" id="KAH3857788.1"/>
    </source>
</evidence>
<reference evidence="1" key="2">
    <citation type="submission" date="2020-11" db="EMBL/GenBank/DDBJ databases">
        <authorList>
            <person name="McCartney M.A."/>
            <person name="Auch B."/>
            <person name="Kono T."/>
            <person name="Mallez S."/>
            <person name="Becker A."/>
            <person name="Gohl D.M."/>
            <person name="Silverstein K.A.T."/>
            <person name="Koren S."/>
            <person name="Bechman K.B."/>
            <person name="Herman A."/>
            <person name="Abrahante J.E."/>
            <person name="Garbe J."/>
        </authorList>
    </citation>
    <scope>NUCLEOTIDE SEQUENCE</scope>
    <source>
        <strain evidence="1">Duluth1</strain>
        <tissue evidence="1">Whole animal</tissue>
    </source>
</reference>
<comment type="caution">
    <text evidence="1">The sequence shown here is derived from an EMBL/GenBank/DDBJ whole genome shotgun (WGS) entry which is preliminary data.</text>
</comment>
<protein>
    <submittedName>
        <fullName evidence="1">Uncharacterized protein</fullName>
    </submittedName>
</protein>
<proteinExistence type="predicted"/>
<dbReference type="Proteomes" id="UP000828390">
    <property type="component" value="Unassembled WGS sequence"/>
</dbReference>
<accession>A0A9D4R869</accession>
<dbReference type="AlphaFoldDB" id="A0A9D4R869"/>
<evidence type="ECO:0000313" key="2">
    <source>
        <dbReference type="Proteomes" id="UP000828390"/>
    </source>
</evidence>
<keyword evidence="2" id="KW-1185">Reference proteome</keyword>
<dbReference type="EMBL" id="JAIWYP010000003">
    <property type="protein sequence ID" value="KAH3857788.1"/>
    <property type="molecule type" value="Genomic_DNA"/>
</dbReference>
<sequence>MRKWFGSETSGNPDTPWNTVMSPWRIAVSSLDKNVDKNSRAGVIGKSFTRWTTAVSVVCGEIQVQQQHHYTNARSAISKCTCSITCTCTFKY</sequence>